<dbReference type="Proteomes" id="UP001301350">
    <property type="component" value="Unassembled WGS sequence"/>
</dbReference>
<feature type="compositionally biased region" description="Basic residues" evidence="1">
    <location>
        <begin position="459"/>
        <end position="471"/>
    </location>
</feature>
<keyword evidence="2" id="KW-1133">Transmembrane helix</keyword>
<feature type="compositionally biased region" description="Low complexity" evidence="1">
    <location>
        <begin position="1"/>
        <end position="12"/>
    </location>
</feature>
<feature type="transmembrane region" description="Helical" evidence="2">
    <location>
        <begin position="162"/>
        <end position="182"/>
    </location>
</feature>
<evidence type="ECO:0000256" key="1">
    <source>
        <dbReference type="SAM" id="MobiDB-lite"/>
    </source>
</evidence>
<keyword evidence="2" id="KW-0812">Transmembrane</keyword>
<feature type="region of interest" description="Disordered" evidence="1">
    <location>
        <begin position="308"/>
        <end position="327"/>
    </location>
</feature>
<dbReference type="AlphaFoldDB" id="A0AAV9IUP9"/>
<keyword evidence="4" id="KW-1185">Reference proteome</keyword>
<feature type="compositionally biased region" description="Acidic residues" evidence="1">
    <location>
        <begin position="372"/>
        <end position="390"/>
    </location>
</feature>
<protein>
    <submittedName>
        <fullName evidence="3">Uncharacterized protein</fullName>
    </submittedName>
</protein>
<reference evidence="3 4" key="1">
    <citation type="submission" date="2022-07" db="EMBL/GenBank/DDBJ databases">
        <title>Genome-wide signatures of adaptation to extreme environments.</title>
        <authorList>
            <person name="Cho C.H."/>
            <person name="Yoon H.S."/>
        </authorList>
    </citation>
    <scope>NUCLEOTIDE SEQUENCE [LARGE SCALE GENOMIC DNA]</scope>
    <source>
        <strain evidence="3 4">DBV 063 E5</strain>
    </source>
</reference>
<evidence type="ECO:0000313" key="3">
    <source>
        <dbReference type="EMBL" id="KAK4536009.1"/>
    </source>
</evidence>
<gene>
    <name evidence="3" type="ORF">CDCA_CDCA07G2034</name>
</gene>
<feature type="region of interest" description="Disordered" evidence="1">
    <location>
        <begin position="1"/>
        <end position="22"/>
    </location>
</feature>
<evidence type="ECO:0000313" key="4">
    <source>
        <dbReference type="Proteomes" id="UP001301350"/>
    </source>
</evidence>
<keyword evidence="2" id="KW-0472">Membrane</keyword>
<dbReference type="EMBL" id="JANCYW010000007">
    <property type="protein sequence ID" value="KAK4536009.1"/>
    <property type="molecule type" value="Genomic_DNA"/>
</dbReference>
<accession>A0AAV9IUP9</accession>
<name>A0AAV9IUP9_CYACA</name>
<evidence type="ECO:0000256" key="2">
    <source>
        <dbReference type="SAM" id="Phobius"/>
    </source>
</evidence>
<proteinExistence type="predicted"/>
<sequence length="538" mass="59204">MVATAAGAAHCGASDRGTGGERGAPFWTRTALAGWQWAFVSGWGNVGTRGDGQCVRGRALHGDRVAGRSTRPVGRRGLPSGTFCRPRSLLSPLPSRRGFRAPRRLVLHGRIRPLTEEAVVDALPSLATAEQLAHYWGTRDQVMGRVGLSLAGVMFTSLLSGVLLKGAVGALVGTLCFFYWLLEPAFRASQRNLTLRRFPYAGLFCGTVREVFVSEVVLQRVRTGDSGRRRDGPGGVLREVVQRRINVVASDPSGRRITISGPLLPEQHHGLAPGQQVSLIVVSDVPDFRRVGAVSDACVLIETPLELEPLPDAPQPEAWPDEVDEPPLDGPERLVWIGDYPFVNKAFFAELMDAAWGRVVPVRAKRSRGGYDDDDDDDDDEEEEEEEREEREDFIVRKPKKASPKRNRRRGRVSRDDDDDPFRRDADDAGNGLERSDDPSTDELEWLVEEEEEGVESWRHRRGPSIGKRKIYPAIKRVPGGQRPRRPPPREDKGGEEHGGDEPDRGRGNPNATAARDAARTHASGAFVRETPPGPPLA</sequence>
<feature type="compositionally biased region" description="Basic residues" evidence="1">
    <location>
        <begin position="397"/>
        <end position="412"/>
    </location>
</feature>
<feature type="compositionally biased region" description="Basic and acidic residues" evidence="1">
    <location>
        <begin position="488"/>
        <end position="507"/>
    </location>
</feature>
<comment type="caution">
    <text evidence="3">The sequence shown here is derived from an EMBL/GenBank/DDBJ whole genome shotgun (WGS) entry which is preliminary data.</text>
</comment>
<feature type="region of interest" description="Disordered" evidence="1">
    <location>
        <begin position="366"/>
        <end position="538"/>
    </location>
</feature>
<feature type="compositionally biased region" description="Acidic residues" evidence="1">
    <location>
        <begin position="439"/>
        <end position="455"/>
    </location>
</feature>
<feature type="compositionally biased region" description="Low complexity" evidence="1">
    <location>
        <begin position="512"/>
        <end position="526"/>
    </location>
</feature>
<organism evidence="3 4">
    <name type="scientific">Cyanidium caldarium</name>
    <name type="common">Red alga</name>
    <dbReference type="NCBI Taxonomy" id="2771"/>
    <lineage>
        <taxon>Eukaryota</taxon>
        <taxon>Rhodophyta</taxon>
        <taxon>Bangiophyceae</taxon>
        <taxon>Cyanidiales</taxon>
        <taxon>Cyanidiaceae</taxon>
        <taxon>Cyanidium</taxon>
    </lineage>
</organism>